<gene>
    <name evidence="1" type="ORF">KI387_043629</name>
</gene>
<dbReference type="EMBL" id="JAHRHJ020003782">
    <property type="protein sequence ID" value="KAH9291181.1"/>
    <property type="molecule type" value="Genomic_DNA"/>
</dbReference>
<proteinExistence type="predicted"/>
<accession>A0AA38C1B7</accession>
<name>A0AA38C1B7_TAXCH</name>
<keyword evidence="2" id="KW-1185">Reference proteome</keyword>
<dbReference type="Proteomes" id="UP000824469">
    <property type="component" value="Unassembled WGS sequence"/>
</dbReference>
<evidence type="ECO:0000313" key="2">
    <source>
        <dbReference type="Proteomes" id="UP000824469"/>
    </source>
</evidence>
<feature type="non-terminal residue" evidence="1">
    <location>
        <position position="57"/>
    </location>
</feature>
<feature type="non-terminal residue" evidence="1">
    <location>
        <position position="1"/>
    </location>
</feature>
<sequence length="57" mass="6410">TPVSWDSVEDRVVIGPEILTEMEQQVKLIRERLKEAGDRPKSYADLSGLIESLSLVI</sequence>
<organism evidence="1 2">
    <name type="scientific">Taxus chinensis</name>
    <name type="common">Chinese yew</name>
    <name type="synonym">Taxus wallichiana var. chinensis</name>
    <dbReference type="NCBI Taxonomy" id="29808"/>
    <lineage>
        <taxon>Eukaryota</taxon>
        <taxon>Viridiplantae</taxon>
        <taxon>Streptophyta</taxon>
        <taxon>Embryophyta</taxon>
        <taxon>Tracheophyta</taxon>
        <taxon>Spermatophyta</taxon>
        <taxon>Pinopsida</taxon>
        <taxon>Pinidae</taxon>
        <taxon>Conifers II</taxon>
        <taxon>Cupressales</taxon>
        <taxon>Taxaceae</taxon>
        <taxon>Taxus</taxon>
    </lineage>
</organism>
<dbReference type="AlphaFoldDB" id="A0AA38C1B7"/>
<reference evidence="1 2" key="1">
    <citation type="journal article" date="2021" name="Nat. Plants">
        <title>The Taxus genome provides insights into paclitaxel biosynthesis.</title>
        <authorList>
            <person name="Xiong X."/>
            <person name="Gou J."/>
            <person name="Liao Q."/>
            <person name="Li Y."/>
            <person name="Zhou Q."/>
            <person name="Bi G."/>
            <person name="Li C."/>
            <person name="Du R."/>
            <person name="Wang X."/>
            <person name="Sun T."/>
            <person name="Guo L."/>
            <person name="Liang H."/>
            <person name="Lu P."/>
            <person name="Wu Y."/>
            <person name="Zhang Z."/>
            <person name="Ro D.K."/>
            <person name="Shang Y."/>
            <person name="Huang S."/>
            <person name="Yan J."/>
        </authorList>
    </citation>
    <scope>NUCLEOTIDE SEQUENCE [LARGE SCALE GENOMIC DNA]</scope>
    <source>
        <strain evidence="1">Ta-2019</strain>
    </source>
</reference>
<evidence type="ECO:0000313" key="1">
    <source>
        <dbReference type="EMBL" id="KAH9291181.1"/>
    </source>
</evidence>
<protein>
    <submittedName>
        <fullName evidence="1">Uncharacterized protein</fullName>
    </submittedName>
</protein>
<comment type="caution">
    <text evidence="1">The sequence shown here is derived from an EMBL/GenBank/DDBJ whole genome shotgun (WGS) entry which is preliminary data.</text>
</comment>